<feature type="region of interest" description="Disordered" evidence="1">
    <location>
        <begin position="243"/>
        <end position="310"/>
    </location>
</feature>
<dbReference type="STRING" id="554065.E1ZSQ8"/>
<feature type="compositionally biased region" description="Low complexity" evidence="1">
    <location>
        <begin position="256"/>
        <end position="280"/>
    </location>
</feature>
<feature type="region of interest" description="Disordered" evidence="1">
    <location>
        <begin position="1"/>
        <end position="43"/>
    </location>
</feature>
<evidence type="ECO:0000313" key="3">
    <source>
        <dbReference type="EMBL" id="EFN51194.1"/>
    </source>
</evidence>
<evidence type="ECO:0000256" key="2">
    <source>
        <dbReference type="SAM" id="Phobius"/>
    </source>
</evidence>
<evidence type="ECO:0000313" key="4">
    <source>
        <dbReference type="Proteomes" id="UP000008141"/>
    </source>
</evidence>
<feature type="transmembrane region" description="Helical" evidence="2">
    <location>
        <begin position="50"/>
        <end position="69"/>
    </location>
</feature>
<reference evidence="3 4" key="1">
    <citation type="journal article" date="2010" name="Plant Cell">
        <title>The Chlorella variabilis NC64A genome reveals adaptation to photosymbiosis, coevolution with viruses, and cryptic sex.</title>
        <authorList>
            <person name="Blanc G."/>
            <person name="Duncan G."/>
            <person name="Agarkova I."/>
            <person name="Borodovsky M."/>
            <person name="Gurnon J."/>
            <person name="Kuo A."/>
            <person name="Lindquist E."/>
            <person name="Lucas S."/>
            <person name="Pangilinan J."/>
            <person name="Polle J."/>
            <person name="Salamov A."/>
            <person name="Terry A."/>
            <person name="Yamada T."/>
            <person name="Dunigan D.D."/>
            <person name="Grigoriev I.V."/>
            <person name="Claverie J.M."/>
            <person name="Van Etten J.L."/>
        </authorList>
    </citation>
    <scope>NUCLEOTIDE SEQUENCE [LARGE SCALE GENOMIC DNA]</scope>
    <source>
        <strain evidence="3 4">NC64A</strain>
    </source>
</reference>
<feature type="compositionally biased region" description="Basic and acidic residues" evidence="1">
    <location>
        <begin position="281"/>
        <end position="290"/>
    </location>
</feature>
<name>E1ZSQ8_CHLVA</name>
<dbReference type="AlphaFoldDB" id="E1ZSQ8"/>
<dbReference type="eggNOG" id="ENOG502QSS7">
    <property type="taxonomic scope" value="Eukaryota"/>
</dbReference>
<feature type="region of interest" description="Disordered" evidence="1">
    <location>
        <begin position="461"/>
        <end position="488"/>
    </location>
</feature>
<dbReference type="FunCoup" id="E1ZSQ8">
    <property type="interactions" value="194"/>
</dbReference>
<dbReference type="OrthoDB" id="514564at2759"/>
<keyword evidence="2" id="KW-0812">Transmembrane</keyword>
<feature type="compositionally biased region" description="Pro residues" evidence="1">
    <location>
        <begin position="21"/>
        <end position="35"/>
    </location>
</feature>
<keyword evidence="2" id="KW-0472">Membrane</keyword>
<dbReference type="EMBL" id="GL433867">
    <property type="protein sequence ID" value="EFN51194.1"/>
    <property type="molecule type" value="Genomic_DNA"/>
</dbReference>
<dbReference type="GeneID" id="17350566"/>
<keyword evidence="4" id="KW-1185">Reference proteome</keyword>
<sequence>MSLGTPARRHTPNKRNGTTPSPTPMPAASAPPPAAGQPRGDDAAADRRRLVVLAAGVLTVWALLLAAAVSPRPLFLISPPINRRAANFFLFKRDGCGQALVQGSWTDDCRSVRCTDATQLEFATCADTPRRHWRFSQEAKACGARRLAPADARQRLAGQRLVFAGDSIARNLAAHALHATGGDATPAAAGTAQGIVVGHADFQHQLEGGIELEFYWAPYPSNLTGVLQRRLAPAAAAQRGAAAAGGAEAGEERQAGEGAAAAGEAGAEARAAAAAAAEQQQQDRHQEDSTRRRRGLLQEPSAAAASQLAKGRRQPSVVLLSATLWHLLHVTSPADFQTELGLLNAAAEGYRRAADEVAAAAGGAAGTAPRLVLTSSTETFPNRMRTQDKRQSMTPANVDAYNAAIEKAGVLDPAGSFSLLDLFPLTQQCGEECSTDGVHSSPEVYDAALQMLLNTVAADAVGSGAAARPERRRRRRALLEPPHAWPRR</sequence>
<gene>
    <name evidence="3" type="ORF">CHLNCDRAFT_141365</name>
</gene>
<dbReference type="RefSeq" id="XP_005843296.1">
    <property type="nucleotide sequence ID" value="XM_005843234.1"/>
</dbReference>
<dbReference type="Proteomes" id="UP000008141">
    <property type="component" value="Unassembled WGS sequence"/>
</dbReference>
<organism evidence="4">
    <name type="scientific">Chlorella variabilis</name>
    <name type="common">Green alga</name>
    <dbReference type="NCBI Taxonomy" id="554065"/>
    <lineage>
        <taxon>Eukaryota</taxon>
        <taxon>Viridiplantae</taxon>
        <taxon>Chlorophyta</taxon>
        <taxon>core chlorophytes</taxon>
        <taxon>Trebouxiophyceae</taxon>
        <taxon>Chlorellales</taxon>
        <taxon>Chlorellaceae</taxon>
        <taxon>Chlorella clade</taxon>
        <taxon>Chlorella</taxon>
    </lineage>
</organism>
<dbReference type="InParanoid" id="E1ZSQ8"/>
<proteinExistence type="predicted"/>
<dbReference type="KEGG" id="cvr:CHLNCDRAFT_141365"/>
<protein>
    <submittedName>
        <fullName evidence="3">Uncharacterized protein</fullName>
    </submittedName>
</protein>
<accession>E1ZSQ8</accession>
<evidence type="ECO:0000256" key="1">
    <source>
        <dbReference type="SAM" id="MobiDB-lite"/>
    </source>
</evidence>
<keyword evidence="2" id="KW-1133">Transmembrane helix</keyword>